<name>A0ABQ6Q2K2_9BACT</name>
<evidence type="ECO:0000256" key="1">
    <source>
        <dbReference type="SAM" id="MobiDB-lite"/>
    </source>
</evidence>
<feature type="compositionally biased region" description="Basic residues" evidence="1">
    <location>
        <begin position="17"/>
        <end position="28"/>
    </location>
</feature>
<dbReference type="EMBL" id="BTPE01000008">
    <property type="protein sequence ID" value="GMQ34308.1"/>
    <property type="molecule type" value="Genomic_DNA"/>
</dbReference>
<reference evidence="2 3" key="1">
    <citation type="submission" date="2023-08" db="EMBL/GenBank/DDBJ databases">
        <title>Draft genome sequence of Algoriphagus taiwanensis.</title>
        <authorList>
            <person name="Takatani N."/>
            <person name="Hosokawa M."/>
            <person name="Sawabe T."/>
        </authorList>
    </citation>
    <scope>NUCLEOTIDE SEQUENCE [LARGE SCALE GENOMIC DNA]</scope>
    <source>
        <strain evidence="2 3">JCM 19755</strain>
    </source>
</reference>
<accession>A0ABQ6Q2K2</accession>
<protein>
    <recommendedName>
        <fullName evidence="4">Stress-induced protein</fullName>
    </recommendedName>
</protein>
<gene>
    <name evidence="2" type="ORF">Ataiwa_25800</name>
</gene>
<sequence>MTKSTGLSRSFESNKASLKKHAGKRAQAKGRFSGNHLSRAGALEKSREGES</sequence>
<comment type="caution">
    <text evidence="2">The sequence shown here is derived from an EMBL/GenBank/DDBJ whole genome shotgun (WGS) entry which is preliminary data.</text>
</comment>
<feature type="compositionally biased region" description="Basic and acidic residues" evidence="1">
    <location>
        <begin position="42"/>
        <end position="51"/>
    </location>
</feature>
<keyword evidence="3" id="KW-1185">Reference proteome</keyword>
<feature type="compositionally biased region" description="Polar residues" evidence="1">
    <location>
        <begin position="1"/>
        <end position="16"/>
    </location>
</feature>
<organism evidence="2 3">
    <name type="scientific">Algoriphagus taiwanensis</name>
    <dbReference type="NCBI Taxonomy" id="1445656"/>
    <lineage>
        <taxon>Bacteria</taxon>
        <taxon>Pseudomonadati</taxon>
        <taxon>Bacteroidota</taxon>
        <taxon>Cytophagia</taxon>
        <taxon>Cytophagales</taxon>
        <taxon>Cyclobacteriaceae</taxon>
        <taxon>Algoriphagus</taxon>
    </lineage>
</organism>
<evidence type="ECO:0000313" key="3">
    <source>
        <dbReference type="Proteomes" id="UP001307705"/>
    </source>
</evidence>
<evidence type="ECO:0000313" key="2">
    <source>
        <dbReference type="EMBL" id="GMQ34308.1"/>
    </source>
</evidence>
<dbReference type="RefSeq" id="WP_338229131.1">
    <property type="nucleotide sequence ID" value="NZ_BTPE01000008.1"/>
</dbReference>
<dbReference type="Proteomes" id="UP001307705">
    <property type="component" value="Unassembled WGS sequence"/>
</dbReference>
<evidence type="ECO:0008006" key="4">
    <source>
        <dbReference type="Google" id="ProtNLM"/>
    </source>
</evidence>
<proteinExistence type="predicted"/>
<feature type="region of interest" description="Disordered" evidence="1">
    <location>
        <begin position="1"/>
        <end position="51"/>
    </location>
</feature>